<proteinExistence type="predicted"/>
<dbReference type="PANTHER" id="PTHR10161:SF14">
    <property type="entry name" value="TARTRATE-RESISTANT ACID PHOSPHATASE TYPE 5"/>
    <property type="match status" value="1"/>
</dbReference>
<keyword evidence="1 3" id="KW-0732">Signal</keyword>
<keyword evidence="2" id="KW-0378">Hydrolase</keyword>
<dbReference type="Gene3D" id="3.60.21.10">
    <property type="match status" value="1"/>
</dbReference>
<protein>
    <recommendedName>
        <fullName evidence="6">Calcineurin-like phosphoesterase domain-containing protein</fullName>
    </recommendedName>
</protein>
<feature type="chain" id="PRO_5017758851" description="Calcineurin-like phosphoesterase domain-containing protein" evidence="3">
    <location>
        <begin position="23"/>
        <end position="284"/>
    </location>
</feature>
<dbReference type="InterPro" id="IPR029052">
    <property type="entry name" value="Metallo-depent_PP-like"/>
</dbReference>
<comment type="caution">
    <text evidence="4">The sequence shown here is derived from an EMBL/GenBank/DDBJ whole genome shotgun (WGS) entry which is preliminary data.</text>
</comment>
<dbReference type="AlphaFoldDB" id="A0A3F2RE06"/>
<dbReference type="EMBL" id="MBDO02000755">
    <property type="protein sequence ID" value="RLN52428.1"/>
    <property type="molecule type" value="Genomic_DNA"/>
</dbReference>
<evidence type="ECO:0000256" key="2">
    <source>
        <dbReference type="ARBA" id="ARBA00022801"/>
    </source>
</evidence>
<dbReference type="Proteomes" id="UP000277300">
    <property type="component" value="Unassembled WGS sequence"/>
</dbReference>
<evidence type="ECO:0000256" key="1">
    <source>
        <dbReference type="ARBA" id="ARBA00022729"/>
    </source>
</evidence>
<evidence type="ECO:0008006" key="6">
    <source>
        <dbReference type="Google" id="ProtNLM"/>
    </source>
</evidence>
<evidence type="ECO:0000256" key="3">
    <source>
        <dbReference type="SAM" id="SignalP"/>
    </source>
</evidence>
<dbReference type="InterPro" id="IPR051558">
    <property type="entry name" value="Metallophosphoesterase_PAP"/>
</dbReference>
<name>A0A3F2RE06_9STRA</name>
<accession>A0A3F2RE06</accession>
<dbReference type="GO" id="GO:0016787">
    <property type="term" value="F:hydrolase activity"/>
    <property type="evidence" value="ECO:0007669"/>
    <property type="project" value="UniProtKB-KW"/>
</dbReference>
<evidence type="ECO:0000313" key="4">
    <source>
        <dbReference type="EMBL" id="RLN52428.1"/>
    </source>
</evidence>
<feature type="non-terminal residue" evidence="4">
    <location>
        <position position="284"/>
    </location>
</feature>
<reference evidence="4 5" key="1">
    <citation type="submission" date="2018-07" db="EMBL/GenBank/DDBJ databases">
        <title>Genome sequencing of oomycete isolates from Chile give support for New Zealand origin for Phytophthora kernoviae and make available the first Nothophytophthora sp. genome.</title>
        <authorList>
            <person name="Studholme D.J."/>
            <person name="Sanfuentes E."/>
            <person name="Panda P."/>
            <person name="Hill R."/>
            <person name="Sambles C."/>
            <person name="Grant M."/>
            <person name="Williams N.M."/>
            <person name="Mcdougal R.L."/>
        </authorList>
    </citation>
    <scope>NUCLEOTIDE SEQUENCE [LARGE SCALE GENOMIC DNA]</scope>
    <source>
        <strain evidence="4">Chile6</strain>
    </source>
</reference>
<dbReference type="PANTHER" id="PTHR10161">
    <property type="entry name" value="TARTRATE-RESISTANT ACID PHOSPHATASE TYPE 5"/>
    <property type="match status" value="1"/>
</dbReference>
<sequence length="284" mass="30813">MLTCKVLINTALLFAISGASRGAAVTSDPASAKYSLSAFAIGDWGTTVTKGSCCSRSSNYNNYDLNAEDIVASLMNIQVGNADVKPKVIISHDDNAYWTGINSQEGRDSRFTTTFEDKYDGVNLKGIPWVNVMGNHDYGGSSYICNSGDTNAKCSSTEALITGLENKLKWQSEYTSPNDDRWVLKDHFYVHTIQDAESGVSIDIFNVETGDADVHGAHFVCCQCFGYANGNSQNCDNIARGDANCCGGDTTMYDACYNKFTEWGSDSRAQLAEKVATSNATWKI</sequence>
<organism evidence="4 5">
    <name type="scientific">Phytophthora kernoviae</name>
    <dbReference type="NCBI Taxonomy" id="325452"/>
    <lineage>
        <taxon>Eukaryota</taxon>
        <taxon>Sar</taxon>
        <taxon>Stramenopiles</taxon>
        <taxon>Oomycota</taxon>
        <taxon>Peronosporomycetes</taxon>
        <taxon>Peronosporales</taxon>
        <taxon>Peronosporaceae</taxon>
        <taxon>Phytophthora</taxon>
    </lineage>
</organism>
<gene>
    <name evidence="4" type="ORF">BBP00_00009616</name>
</gene>
<evidence type="ECO:0000313" key="5">
    <source>
        <dbReference type="Proteomes" id="UP000277300"/>
    </source>
</evidence>
<dbReference type="OrthoDB" id="104739at2759"/>
<feature type="signal peptide" evidence="3">
    <location>
        <begin position="1"/>
        <end position="22"/>
    </location>
</feature>
<dbReference type="SUPFAM" id="SSF56300">
    <property type="entry name" value="Metallo-dependent phosphatases"/>
    <property type="match status" value="1"/>
</dbReference>